<dbReference type="AlphaFoldDB" id="A0A0B7IJJ6"/>
<dbReference type="InterPro" id="IPR015424">
    <property type="entry name" value="PyrdxlP-dep_Trfase"/>
</dbReference>
<sequence length="51" mass="5818">MHLQPIFADAPYYGGKVSETLFDNGLCLPSGSNMTDEERERIAKVILKFQW</sequence>
<evidence type="ECO:0000313" key="1">
    <source>
        <dbReference type="EMBL" id="CEN50138.1"/>
    </source>
</evidence>
<name>A0A0B7IJJ6_9FLAO</name>
<accession>A0A0B7IJJ6</accession>
<evidence type="ECO:0000313" key="2">
    <source>
        <dbReference type="Proteomes" id="UP000038200"/>
    </source>
</evidence>
<gene>
    <name evidence="1" type="ORF">CCAND93_1040001</name>
</gene>
<organism evidence="1 2">
    <name type="scientific">Capnocytophaga canis</name>
    <dbReference type="NCBI Taxonomy" id="1848903"/>
    <lineage>
        <taxon>Bacteria</taxon>
        <taxon>Pseudomonadati</taxon>
        <taxon>Bacteroidota</taxon>
        <taxon>Flavobacteriia</taxon>
        <taxon>Flavobacteriales</taxon>
        <taxon>Flavobacteriaceae</taxon>
        <taxon>Capnocytophaga</taxon>
    </lineage>
</organism>
<protein>
    <submittedName>
        <fullName evidence="1">Uncharacterized protein</fullName>
    </submittedName>
</protein>
<dbReference type="STRING" id="1848903.CCAND38_20022"/>
<dbReference type="SUPFAM" id="SSF53383">
    <property type="entry name" value="PLP-dependent transferases"/>
    <property type="match status" value="1"/>
</dbReference>
<dbReference type="InterPro" id="IPR015422">
    <property type="entry name" value="PyrdxlP-dep_Trfase_small"/>
</dbReference>
<dbReference type="EMBL" id="CDOL01000007">
    <property type="protein sequence ID" value="CEN50138.1"/>
    <property type="molecule type" value="Genomic_DNA"/>
</dbReference>
<proteinExistence type="predicted"/>
<dbReference type="Gene3D" id="3.90.1150.10">
    <property type="entry name" value="Aspartate Aminotransferase, domain 1"/>
    <property type="match status" value="1"/>
</dbReference>
<dbReference type="Proteomes" id="UP000038200">
    <property type="component" value="Unassembled WGS sequence"/>
</dbReference>
<reference evidence="1 2" key="1">
    <citation type="submission" date="2015-01" db="EMBL/GenBank/DDBJ databases">
        <authorList>
            <person name="Xiang T."/>
            <person name="Song Y."/>
            <person name="Huang L."/>
            <person name="Wang B."/>
            <person name="Wu P."/>
        </authorList>
    </citation>
    <scope>NUCLEOTIDE SEQUENCE [LARGE SCALE GENOMIC DNA]</scope>
    <source>
        <strain evidence="1 2">CcD93</strain>
    </source>
</reference>